<dbReference type="EMBL" id="CM041001">
    <property type="protein sequence ID" value="MCJ8748638.1"/>
    <property type="molecule type" value="Genomic_DNA"/>
</dbReference>
<name>A0ACC5ZLH3_9TELE</name>
<dbReference type="Proteomes" id="UP000830395">
    <property type="component" value="Chromosome 27"/>
</dbReference>
<reference evidence="1" key="1">
    <citation type="submission" date="2020-02" db="EMBL/GenBank/DDBJ databases">
        <title>Genome sequencing of the panga catfish, Pangasius djambal.</title>
        <authorList>
            <person name="Wen M."/>
            <person name="Zahm M."/>
            <person name="Roques C."/>
            <person name="Cabau C."/>
            <person name="Klopp C."/>
            <person name="Donnadieu C."/>
            <person name="Jouanno E."/>
            <person name="Avarre J.-C."/>
            <person name="Campet M."/>
            <person name="Ha T."/>
            <person name="Dugue R."/>
            <person name="Lampietro C."/>
            <person name="Louis A."/>
            <person name="Herpin A."/>
            <person name="Echchiki A."/>
            <person name="Berthelot C."/>
            <person name="Parey E."/>
            <person name="Roest-Crollius H."/>
            <person name="Braasch I."/>
            <person name="Postlethwait J.H."/>
            <person name="Bobe J."/>
            <person name="Montfort J."/>
            <person name="Bouchez O."/>
            <person name="Begum T."/>
            <person name="Schartl M."/>
            <person name="Gustiano R."/>
            <person name="Guiguen Y."/>
        </authorList>
    </citation>
    <scope>NUCLEOTIDE SEQUENCE</scope>
    <source>
        <strain evidence="1">Pdj_M5554</strain>
    </source>
</reference>
<evidence type="ECO:0000313" key="1">
    <source>
        <dbReference type="EMBL" id="MCJ8748638.1"/>
    </source>
</evidence>
<organism evidence="1 2">
    <name type="scientific">Pangasius djambal</name>
    <dbReference type="NCBI Taxonomy" id="1691987"/>
    <lineage>
        <taxon>Eukaryota</taxon>
        <taxon>Metazoa</taxon>
        <taxon>Chordata</taxon>
        <taxon>Craniata</taxon>
        <taxon>Vertebrata</taxon>
        <taxon>Euteleostomi</taxon>
        <taxon>Actinopterygii</taxon>
        <taxon>Neopterygii</taxon>
        <taxon>Teleostei</taxon>
        <taxon>Ostariophysi</taxon>
        <taxon>Siluriformes</taxon>
        <taxon>Pangasiidae</taxon>
        <taxon>Pangasius</taxon>
    </lineage>
</organism>
<evidence type="ECO:0000313" key="2">
    <source>
        <dbReference type="Proteomes" id="UP000830395"/>
    </source>
</evidence>
<comment type="caution">
    <text evidence="1">The sequence shown here is derived from an EMBL/GenBank/DDBJ whole genome shotgun (WGS) entry which is preliminary data.</text>
</comment>
<feature type="non-terminal residue" evidence="1">
    <location>
        <position position="83"/>
    </location>
</feature>
<sequence length="83" mass="9295">MAKRRLNAPFRTALVSTTHATSRHLPLPVCSFFFCLFFPLHSSLLIFGSWLSNTKCFLDSSHLRFGPIFAFVHPNVTNAGKIG</sequence>
<keyword evidence="2" id="KW-1185">Reference proteome</keyword>
<gene>
    <name evidence="1" type="ORF">PDJAM_G00166940</name>
</gene>
<proteinExistence type="predicted"/>
<protein>
    <submittedName>
        <fullName evidence="1">Uncharacterized protein</fullName>
    </submittedName>
</protein>
<accession>A0ACC5ZLH3</accession>